<organism evidence="1 2">
    <name type="scientific">Pilibacter termitis</name>
    <dbReference type="NCBI Taxonomy" id="263852"/>
    <lineage>
        <taxon>Bacteria</taxon>
        <taxon>Bacillati</taxon>
        <taxon>Bacillota</taxon>
        <taxon>Bacilli</taxon>
        <taxon>Lactobacillales</taxon>
        <taxon>Enterococcaceae</taxon>
        <taxon>Pilibacter</taxon>
    </lineage>
</organism>
<dbReference type="OrthoDB" id="2243878at2"/>
<dbReference type="STRING" id="263852.SAMN02745116_01109"/>
<dbReference type="EMBL" id="FUXI01000010">
    <property type="protein sequence ID" value="SJZ66853.1"/>
    <property type="molecule type" value="Genomic_DNA"/>
</dbReference>
<protein>
    <submittedName>
        <fullName evidence="1">Uncharacterized protein</fullName>
    </submittedName>
</protein>
<reference evidence="1 2" key="1">
    <citation type="submission" date="2017-02" db="EMBL/GenBank/DDBJ databases">
        <authorList>
            <person name="Peterson S.W."/>
        </authorList>
    </citation>
    <scope>NUCLEOTIDE SEQUENCE [LARGE SCALE GENOMIC DNA]</scope>
    <source>
        <strain evidence="1 2">ATCC BAA-1030</strain>
    </source>
</reference>
<keyword evidence="2" id="KW-1185">Reference proteome</keyword>
<evidence type="ECO:0000313" key="2">
    <source>
        <dbReference type="Proteomes" id="UP000190328"/>
    </source>
</evidence>
<dbReference type="RefSeq" id="WP_078807032.1">
    <property type="nucleotide sequence ID" value="NZ_FUXI01000010.1"/>
</dbReference>
<sequence length="208" mass="22995">MKKIIIAVGVVVLAVGGFFAYKHFTTPNVLDQVGEKQLLSNTSGEVKTFNIKKEGYYDVTTLKSSSPNLLGRVPKMNETTFGQYFEEGEKVALQAGEEVEFQPAKFEKLAEEDAIFTLKDAGSYLIGTQFSAGKYRVSLEKELAKMIRKDGKEVNGVIQLLVYKPNDFAESESYSLNNQNSTATIELPAGKLLAVKSAGLEFELKFKK</sequence>
<gene>
    <name evidence="1" type="ORF">SAMN02745116_01109</name>
</gene>
<accession>A0A1T4MIV4</accession>
<name>A0A1T4MIV4_9ENTE</name>
<dbReference type="AlphaFoldDB" id="A0A1T4MIV4"/>
<evidence type="ECO:0000313" key="1">
    <source>
        <dbReference type="EMBL" id="SJZ66853.1"/>
    </source>
</evidence>
<proteinExistence type="predicted"/>
<dbReference type="Proteomes" id="UP000190328">
    <property type="component" value="Unassembled WGS sequence"/>
</dbReference>